<dbReference type="EMBL" id="BMLT01000002">
    <property type="protein sequence ID" value="GGO78059.1"/>
    <property type="molecule type" value="Genomic_DNA"/>
</dbReference>
<proteinExistence type="predicted"/>
<feature type="domain" description="DUF4426" evidence="2">
    <location>
        <begin position="35"/>
        <end position="154"/>
    </location>
</feature>
<evidence type="ECO:0000256" key="1">
    <source>
        <dbReference type="SAM" id="SignalP"/>
    </source>
</evidence>
<comment type="caution">
    <text evidence="3">The sequence shown here is derived from an EMBL/GenBank/DDBJ whole genome shotgun (WGS) entry which is preliminary data.</text>
</comment>
<dbReference type="Gene3D" id="2.60.40.3340">
    <property type="entry name" value="Domain of unknown function DUF4426"/>
    <property type="match status" value="1"/>
</dbReference>
<keyword evidence="4" id="KW-1185">Reference proteome</keyword>
<evidence type="ECO:0000313" key="4">
    <source>
        <dbReference type="Proteomes" id="UP000599578"/>
    </source>
</evidence>
<feature type="chain" id="PRO_5038032205" description="DUF4426 domain-containing protein" evidence="1">
    <location>
        <begin position="30"/>
        <end position="154"/>
    </location>
</feature>
<sequence length="154" mass="16871">MRAINQSRLTVAAGCLTGWLLTVAPVASADQFVAYGDYEVHYNAFNSTFIEPDVAESYGLTRSKNLALINVSVLQKQADGSKQAVTANVTGSASNLIGQSEDLSFKEIREADALYYIGGLRFSGEQLMRISLEVQPDPNQSAYSIQFEQTFYPE</sequence>
<evidence type="ECO:0000259" key="2">
    <source>
        <dbReference type="Pfam" id="PF14467"/>
    </source>
</evidence>
<dbReference type="Proteomes" id="UP000599578">
    <property type="component" value="Unassembled WGS sequence"/>
</dbReference>
<evidence type="ECO:0000313" key="3">
    <source>
        <dbReference type="EMBL" id="GGO78059.1"/>
    </source>
</evidence>
<organism evidence="3 4">
    <name type="scientific">Marinobacterium nitratireducens</name>
    <dbReference type="NCBI Taxonomy" id="518897"/>
    <lineage>
        <taxon>Bacteria</taxon>
        <taxon>Pseudomonadati</taxon>
        <taxon>Pseudomonadota</taxon>
        <taxon>Gammaproteobacteria</taxon>
        <taxon>Oceanospirillales</taxon>
        <taxon>Oceanospirillaceae</taxon>
        <taxon>Marinobacterium</taxon>
    </lineage>
</organism>
<accession>A0A917ZB73</accession>
<dbReference type="AlphaFoldDB" id="A0A917ZB73"/>
<keyword evidence="1" id="KW-0732">Signal</keyword>
<protein>
    <recommendedName>
        <fullName evidence="2">DUF4426 domain-containing protein</fullName>
    </recommendedName>
</protein>
<feature type="signal peptide" evidence="1">
    <location>
        <begin position="1"/>
        <end position="29"/>
    </location>
</feature>
<gene>
    <name evidence="3" type="ORF">GCM10011348_09070</name>
</gene>
<name>A0A917ZB73_9GAMM</name>
<dbReference type="Pfam" id="PF14467">
    <property type="entry name" value="DUF4426"/>
    <property type="match status" value="1"/>
</dbReference>
<reference evidence="3 4" key="1">
    <citation type="journal article" date="2014" name="Int. J. Syst. Evol. Microbiol.">
        <title>Complete genome sequence of Corynebacterium casei LMG S-19264T (=DSM 44701T), isolated from a smear-ripened cheese.</title>
        <authorList>
            <consortium name="US DOE Joint Genome Institute (JGI-PGF)"/>
            <person name="Walter F."/>
            <person name="Albersmeier A."/>
            <person name="Kalinowski J."/>
            <person name="Ruckert C."/>
        </authorList>
    </citation>
    <scope>NUCLEOTIDE SEQUENCE [LARGE SCALE GENOMIC DNA]</scope>
    <source>
        <strain evidence="3 4">CGMCC 1.7286</strain>
    </source>
</reference>
<dbReference type="InterPro" id="IPR025218">
    <property type="entry name" value="DUF4426"/>
</dbReference>
<dbReference type="RefSeq" id="WP_188858793.1">
    <property type="nucleotide sequence ID" value="NZ_BMLT01000002.1"/>
</dbReference>